<reference evidence="2 3" key="1">
    <citation type="submission" date="2022-11" db="EMBL/GenBank/DDBJ databases">
        <title>Anaerobic phenanthrene biodegradation by a DNRA strain PheN6.</title>
        <authorList>
            <person name="Zhang Z."/>
        </authorList>
    </citation>
    <scope>NUCLEOTIDE SEQUENCE [LARGE SCALE GENOMIC DNA]</scope>
    <source>
        <strain evidence="2 3">PheN6</strain>
    </source>
</reference>
<evidence type="ECO:0000313" key="3">
    <source>
        <dbReference type="Proteomes" id="UP001150259"/>
    </source>
</evidence>
<protein>
    <submittedName>
        <fullName evidence="2">Uncharacterized protein</fullName>
    </submittedName>
</protein>
<keyword evidence="3" id="KW-1185">Reference proteome</keyword>
<dbReference type="Proteomes" id="UP001150259">
    <property type="component" value="Unassembled WGS sequence"/>
</dbReference>
<feature type="transmembrane region" description="Helical" evidence="1">
    <location>
        <begin position="216"/>
        <end position="236"/>
    </location>
</feature>
<gene>
    <name evidence="2" type="ORF">OO014_00975</name>
</gene>
<evidence type="ECO:0000313" key="2">
    <source>
        <dbReference type="EMBL" id="MDC5695813.1"/>
    </source>
</evidence>
<feature type="transmembrane region" description="Helical" evidence="1">
    <location>
        <begin position="248"/>
        <end position="267"/>
    </location>
</feature>
<organism evidence="2 3">
    <name type="scientific">Intrasporangium calvum</name>
    <dbReference type="NCBI Taxonomy" id="53358"/>
    <lineage>
        <taxon>Bacteria</taxon>
        <taxon>Bacillati</taxon>
        <taxon>Actinomycetota</taxon>
        <taxon>Actinomycetes</taxon>
        <taxon>Micrococcales</taxon>
        <taxon>Intrasporangiaceae</taxon>
        <taxon>Intrasporangium</taxon>
    </lineage>
</organism>
<keyword evidence="1" id="KW-0472">Membrane</keyword>
<proteinExistence type="predicted"/>
<evidence type="ECO:0000256" key="1">
    <source>
        <dbReference type="SAM" id="Phobius"/>
    </source>
</evidence>
<feature type="transmembrane region" description="Helical" evidence="1">
    <location>
        <begin position="178"/>
        <end position="204"/>
    </location>
</feature>
<keyword evidence="1" id="KW-1133">Transmembrane helix</keyword>
<dbReference type="RefSeq" id="WP_272460355.1">
    <property type="nucleotide sequence ID" value="NZ_JAPFQL010000002.1"/>
</dbReference>
<feature type="transmembrane region" description="Helical" evidence="1">
    <location>
        <begin position="71"/>
        <end position="93"/>
    </location>
</feature>
<comment type="caution">
    <text evidence="2">The sequence shown here is derived from an EMBL/GenBank/DDBJ whole genome shotgun (WGS) entry which is preliminary data.</text>
</comment>
<feature type="transmembrane region" description="Helical" evidence="1">
    <location>
        <begin position="279"/>
        <end position="302"/>
    </location>
</feature>
<feature type="transmembrane region" description="Helical" evidence="1">
    <location>
        <begin position="136"/>
        <end position="158"/>
    </location>
</feature>
<dbReference type="EMBL" id="JAPFQL010000002">
    <property type="protein sequence ID" value="MDC5695813.1"/>
    <property type="molecule type" value="Genomic_DNA"/>
</dbReference>
<feature type="transmembrane region" description="Helical" evidence="1">
    <location>
        <begin position="37"/>
        <end position="59"/>
    </location>
</feature>
<keyword evidence="1" id="KW-0812">Transmembrane</keyword>
<name>A0ABT5GC62_9MICO</name>
<sequence length="368" mass="38732">MPARLRQPLLGVVATTAVILAALVFISFFSWPTFGGWVSFALMCAIPVSIVIGVFWRGAVPASIAARPQPVRGLLFLVLTAAVAAVIAVVHLATIGGGVTPPVPMVIQAIITSVVATFFLAIVWGGWPWSLVRTRLVGGFGLLVTAYVVNAVLFYVLFDYGFAKGAPFYQPSLDPGGLFNAWDMTVLAVTALAVMFLFLHFDLWPLTRFGAVMRQPVLGIVWTLASVVIGGALFWVGTRGLGMDAPVFLVRVPIPFIFGSVILLNMLQGSLFGSLRGPVKGLASAAAAALVGSVLALAYAAVMPLVTGDLPSGAPGFDAELWLANALLAVTFPAMAWAGDFFGLWPLVRDTAPEPERAPDPAVADRAA</sequence>
<feature type="transmembrane region" description="Helical" evidence="1">
    <location>
        <begin position="322"/>
        <end position="348"/>
    </location>
</feature>
<feature type="transmembrane region" description="Helical" evidence="1">
    <location>
        <begin position="105"/>
        <end position="124"/>
    </location>
</feature>
<feature type="transmembrane region" description="Helical" evidence="1">
    <location>
        <begin position="9"/>
        <end position="31"/>
    </location>
</feature>
<accession>A0ABT5GC62</accession>